<dbReference type="Pfam" id="PF12900">
    <property type="entry name" value="Pyridox_ox_2"/>
    <property type="match status" value="1"/>
</dbReference>
<accession>A0A7G9R8F4</accession>
<dbReference type="KEGG" id="nmes:H9L09_15270"/>
<proteinExistence type="predicted"/>
<evidence type="ECO:0000313" key="1">
    <source>
        <dbReference type="EMBL" id="QNN51879.1"/>
    </source>
</evidence>
<keyword evidence="2" id="KW-1185">Reference proteome</keyword>
<dbReference type="InterPro" id="IPR012349">
    <property type="entry name" value="Split_barrel_FMN-bd"/>
</dbReference>
<gene>
    <name evidence="1" type="ORF">H9L09_15270</name>
</gene>
<dbReference type="Proteomes" id="UP000515947">
    <property type="component" value="Chromosome"/>
</dbReference>
<dbReference type="RefSeq" id="WP_187577722.1">
    <property type="nucleotide sequence ID" value="NZ_CP060713.1"/>
</dbReference>
<dbReference type="AlphaFoldDB" id="A0A7G9R8F4"/>
<protein>
    <submittedName>
        <fullName evidence="1">Pyridoxamine 5'-phosphate oxidase family protein</fullName>
    </submittedName>
</protein>
<name>A0A7G9R8F4_9ACTN</name>
<dbReference type="EMBL" id="CP060713">
    <property type="protein sequence ID" value="QNN51879.1"/>
    <property type="molecule type" value="Genomic_DNA"/>
</dbReference>
<reference evidence="1 2" key="1">
    <citation type="submission" date="2020-08" db="EMBL/GenBank/DDBJ databases">
        <title>Genome sequence of Nocardioides mesophilus KACC 16243T.</title>
        <authorList>
            <person name="Hyun D.-W."/>
            <person name="Bae J.-W."/>
        </authorList>
    </citation>
    <scope>NUCLEOTIDE SEQUENCE [LARGE SCALE GENOMIC DNA]</scope>
    <source>
        <strain evidence="1 2">KACC 16243</strain>
    </source>
</reference>
<evidence type="ECO:0000313" key="2">
    <source>
        <dbReference type="Proteomes" id="UP000515947"/>
    </source>
</evidence>
<organism evidence="1 2">
    <name type="scientific">Nocardioides mesophilus</name>
    <dbReference type="NCBI Taxonomy" id="433659"/>
    <lineage>
        <taxon>Bacteria</taxon>
        <taxon>Bacillati</taxon>
        <taxon>Actinomycetota</taxon>
        <taxon>Actinomycetes</taxon>
        <taxon>Propionibacteriales</taxon>
        <taxon>Nocardioidaceae</taxon>
        <taxon>Nocardioides</taxon>
    </lineage>
</organism>
<dbReference type="SUPFAM" id="SSF50475">
    <property type="entry name" value="FMN-binding split barrel"/>
    <property type="match status" value="1"/>
</dbReference>
<dbReference type="Gene3D" id="2.30.110.10">
    <property type="entry name" value="Electron Transport, Fmn-binding Protein, Chain A"/>
    <property type="match status" value="1"/>
</dbReference>
<sequence length="138" mass="15289">MLDGRWAPGHLNELSAQECWDLLATHEVGRVGFCDGRGAVMLPVNYTVHDRSVLFRTSPDGLLGQHLRWGYAAFEVDEFDDYTQSGWSVLVRGPSRAADPGELPETDEARPVPWAAGDRSLVLRVTPDQVTGRRVMPS</sequence>
<dbReference type="InterPro" id="IPR024747">
    <property type="entry name" value="Pyridox_Oxase-rel"/>
</dbReference>